<dbReference type="AlphaFoldDB" id="A0AAD7AFD4"/>
<feature type="compositionally biased region" description="Basic and acidic residues" evidence="1">
    <location>
        <begin position="441"/>
        <end position="450"/>
    </location>
</feature>
<feature type="compositionally biased region" description="Basic and acidic residues" evidence="1">
    <location>
        <begin position="372"/>
        <end position="384"/>
    </location>
</feature>
<dbReference type="Proteomes" id="UP001218218">
    <property type="component" value="Unassembled WGS sequence"/>
</dbReference>
<dbReference type="InterPro" id="IPR038014">
    <property type="entry name" value="Ies1"/>
</dbReference>
<feature type="region of interest" description="Disordered" evidence="1">
    <location>
        <begin position="430"/>
        <end position="450"/>
    </location>
</feature>
<evidence type="ECO:0000256" key="1">
    <source>
        <dbReference type="SAM" id="MobiDB-lite"/>
    </source>
</evidence>
<keyword evidence="3" id="KW-1185">Reference proteome</keyword>
<dbReference type="PANTHER" id="PTHR37287:SF1">
    <property type="entry name" value="INO EIGHTY SUBUNIT 1"/>
    <property type="match status" value="1"/>
</dbReference>
<dbReference type="EMBL" id="JARIHO010000008">
    <property type="protein sequence ID" value="KAJ7357099.1"/>
    <property type="molecule type" value="Genomic_DNA"/>
</dbReference>
<protein>
    <recommendedName>
        <fullName evidence="4">Ino eighty subunit 1</fullName>
    </recommendedName>
</protein>
<sequence length="486" mass="53531">MPAGRRVRRPSVAIEHADLEPLTRSDLQFDLLSHIFADETKVFSDPASGPDKLSFRDVFINAILRSPKAKSVLKEKLALSAFATDFGKLALLVGVGRLPATMSFFAEMRTAQRTYHPIPSLQRTNGNLLDSPRIKAILKSSTLEGDSAKNGLATPAQVLARIKAGQIPPTTLPNLIFVFASHSAEIGKDHLLDMEFLDLFLPNPASSASRARVFLWLCYHYHEGSSAGPGEDADVARGNPFSDPSSPGKAPSLVMLTPDEIALENLDPADEKALAARLIAQREAIVQGHLLKESVKESKKAESTAGETPSPVKPKRQRANAKAGPSSTPLERKGPEPVKEELPEPDEIYLKKLQLDDDDDLDLSAPQLVRPAYREERRSPKREPMPPLSPLRPFSVGVALPKPYSHRYSPYKRPRTMLQHAWHVVATSDPLADSDEDDEDEHVRQDHADRLAVISRVRGKAPTPEPEGVRPIPLHLGHWHDDIFVA</sequence>
<dbReference type="PANTHER" id="PTHR37287">
    <property type="entry name" value="INO EIGHTY SUBUNIT 1"/>
    <property type="match status" value="1"/>
</dbReference>
<proteinExistence type="predicted"/>
<feature type="compositionally biased region" description="Basic and acidic residues" evidence="1">
    <location>
        <begin position="330"/>
        <end position="355"/>
    </location>
</feature>
<evidence type="ECO:0000313" key="2">
    <source>
        <dbReference type="EMBL" id="KAJ7357099.1"/>
    </source>
</evidence>
<name>A0AAD7AFD4_9AGAR</name>
<feature type="region of interest" description="Disordered" evidence="1">
    <location>
        <begin position="228"/>
        <end position="252"/>
    </location>
</feature>
<accession>A0AAD7AFD4</accession>
<reference evidence="2" key="1">
    <citation type="submission" date="2023-03" db="EMBL/GenBank/DDBJ databases">
        <title>Massive genome expansion in bonnet fungi (Mycena s.s.) driven by repeated elements and novel gene families across ecological guilds.</title>
        <authorList>
            <consortium name="Lawrence Berkeley National Laboratory"/>
            <person name="Harder C.B."/>
            <person name="Miyauchi S."/>
            <person name="Viragh M."/>
            <person name="Kuo A."/>
            <person name="Thoen E."/>
            <person name="Andreopoulos B."/>
            <person name="Lu D."/>
            <person name="Skrede I."/>
            <person name="Drula E."/>
            <person name="Henrissat B."/>
            <person name="Morin E."/>
            <person name="Kohler A."/>
            <person name="Barry K."/>
            <person name="LaButti K."/>
            <person name="Morin E."/>
            <person name="Salamov A."/>
            <person name="Lipzen A."/>
            <person name="Mereny Z."/>
            <person name="Hegedus B."/>
            <person name="Baldrian P."/>
            <person name="Stursova M."/>
            <person name="Weitz H."/>
            <person name="Taylor A."/>
            <person name="Grigoriev I.V."/>
            <person name="Nagy L.G."/>
            <person name="Martin F."/>
            <person name="Kauserud H."/>
        </authorList>
    </citation>
    <scope>NUCLEOTIDE SEQUENCE</scope>
    <source>
        <strain evidence="2">CBHHK002</strain>
    </source>
</reference>
<gene>
    <name evidence="2" type="ORF">DFH08DRAFT_474018</name>
</gene>
<dbReference type="GO" id="GO:0031011">
    <property type="term" value="C:Ino80 complex"/>
    <property type="evidence" value="ECO:0007669"/>
    <property type="project" value="InterPro"/>
</dbReference>
<evidence type="ECO:0000313" key="3">
    <source>
        <dbReference type="Proteomes" id="UP001218218"/>
    </source>
</evidence>
<feature type="region of interest" description="Disordered" evidence="1">
    <location>
        <begin position="294"/>
        <end position="396"/>
    </location>
</feature>
<comment type="caution">
    <text evidence="2">The sequence shown here is derived from an EMBL/GenBank/DDBJ whole genome shotgun (WGS) entry which is preliminary data.</text>
</comment>
<evidence type="ECO:0008006" key="4">
    <source>
        <dbReference type="Google" id="ProtNLM"/>
    </source>
</evidence>
<organism evidence="2 3">
    <name type="scientific">Mycena albidolilacea</name>
    <dbReference type="NCBI Taxonomy" id="1033008"/>
    <lineage>
        <taxon>Eukaryota</taxon>
        <taxon>Fungi</taxon>
        <taxon>Dikarya</taxon>
        <taxon>Basidiomycota</taxon>
        <taxon>Agaricomycotina</taxon>
        <taxon>Agaricomycetes</taxon>
        <taxon>Agaricomycetidae</taxon>
        <taxon>Agaricales</taxon>
        <taxon>Marasmiineae</taxon>
        <taxon>Mycenaceae</taxon>
        <taxon>Mycena</taxon>
    </lineage>
</organism>